<dbReference type="RefSeq" id="XP_045959855.1">
    <property type="nucleotide sequence ID" value="XM_046107128.1"/>
</dbReference>
<name>A0A9P8UNV0_9PEZI</name>
<dbReference type="Pfam" id="PF04667">
    <property type="entry name" value="Endosulfine"/>
    <property type="match status" value="1"/>
</dbReference>
<dbReference type="EMBL" id="JAGPXC010000003">
    <property type="protein sequence ID" value="KAH6655590.1"/>
    <property type="molecule type" value="Genomic_DNA"/>
</dbReference>
<organism evidence="4 5">
    <name type="scientific">Truncatella angustata</name>
    <dbReference type="NCBI Taxonomy" id="152316"/>
    <lineage>
        <taxon>Eukaryota</taxon>
        <taxon>Fungi</taxon>
        <taxon>Dikarya</taxon>
        <taxon>Ascomycota</taxon>
        <taxon>Pezizomycotina</taxon>
        <taxon>Sordariomycetes</taxon>
        <taxon>Xylariomycetidae</taxon>
        <taxon>Amphisphaeriales</taxon>
        <taxon>Sporocadaceae</taxon>
        <taxon>Truncatella</taxon>
    </lineage>
</organism>
<evidence type="ECO:0000256" key="1">
    <source>
        <dbReference type="ARBA" id="ARBA00010520"/>
    </source>
</evidence>
<comment type="caution">
    <text evidence="4">The sequence shown here is derived from an EMBL/GenBank/DDBJ whole genome shotgun (WGS) entry which is preliminary data.</text>
</comment>
<dbReference type="AlphaFoldDB" id="A0A9P8UNV0"/>
<proteinExistence type="inferred from homology"/>
<gene>
    <name evidence="4" type="ORF">BKA67DRAFT_657521</name>
</gene>
<evidence type="ECO:0000313" key="4">
    <source>
        <dbReference type="EMBL" id="KAH6655590.1"/>
    </source>
</evidence>
<feature type="region of interest" description="Disordered" evidence="3">
    <location>
        <begin position="60"/>
        <end position="149"/>
    </location>
</feature>
<comment type="function">
    <text evidence="2">Plays an essential role in initiation of the G0 program by preventing the degradation of specific nutrient-regulated mRNAs via the 5'-3' mRNA decay pathway.</text>
</comment>
<feature type="region of interest" description="Disordered" evidence="3">
    <location>
        <begin position="1"/>
        <end position="45"/>
    </location>
</feature>
<dbReference type="GeneID" id="70136019"/>
<keyword evidence="5" id="KW-1185">Reference proteome</keyword>
<sequence length="149" mass="15800">MNPLLRNKITSAGLTPEAKAAEDRDVTSRYGPNARLKKTQATQVPVRKYFDSADYAVSKAGKGNSIDAGSIGSEHPVPENIPHLASPNGAQSNSGLPLPHHGSISGQSISPIKESSFLQRESSADDAEEKTAGNEDSPAQEEQGIPIRR</sequence>
<evidence type="ECO:0000313" key="5">
    <source>
        <dbReference type="Proteomes" id="UP000758603"/>
    </source>
</evidence>
<comment type="similarity">
    <text evidence="1 2">Belongs to the endosulfine family.</text>
</comment>
<accession>A0A9P8UNV0</accession>
<protein>
    <recommendedName>
        <fullName evidence="2">mRNA stability protein</fullName>
    </recommendedName>
</protein>
<evidence type="ECO:0000256" key="3">
    <source>
        <dbReference type="SAM" id="MobiDB-lite"/>
    </source>
</evidence>
<dbReference type="InterPro" id="IPR006760">
    <property type="entry name" value="Endosulphine"/>
</dbReference>
<reference evidence="4" key="1">
    <citation type="journal article" date="2021" name="Nat. Commun.">
        <title>Genetic determinants of endophytism in the Arabidopsis root mycobiome.</title>
        <authorList>
            <person name="Mesny F."/>
            <person name="Miyauchi S."/>
            <person name="Thiergart T."/>
            <person name="Pickel B."/>
            <person name="Atanasova L."/>
            <person name="Karlsson M."/>
            <person name="Huettel B."/>
            <person name="Barry K.W."/>
            <person name="Haridas S."/>
            <person name="Chen C."/>
            <person name="Bauer D."/>
            <person name="Andreopoulos W."/>
            <person name="Pangilinan J."/>
            <person name="LaButti K."/>
            <person name="Riley R."/>
            <person name="Lipzen A."/>
            <person name="Clum A."/>
            <person name="Drula E."/>
            <person name="Henrissat B."/>
            <person name="Kohler A."/>
            <person name="Grigoriev I.V."/>
            <person name="Martin F.M."/>
            <person name="Hacquard S."/>
        </authorList>
    </citation>
    <scope>NUCLEOTIDE SEQUENCE</scope>
    <source>
        <strain evidence="4">MPI-SDFR-AT-0073</strain>
    </source>
</reference>
<dbReference type="OrthoDB" id="5949865at2759"/>
<dbReference type="Proteomes" id="UP000758603">
    <property type="component" value="Unassembled WGS sequence"/>
</dbReference>
<evidence type="ECO:0000256" key="2">
    <source>
        <dbReference type="RuleBase" id="RU363120"/>
    </source>
</evidence>